<evidence type="ECO:0000259" key="4">
    <source>
        <dbReference type="PROSITE" id="PS51186"/>
    </source>
</evidence>
<sequence length="862" mass="95385">MTKDTDHPLRSAVGQLLICGFDGLTPTKGILNLIQHHNLGAIILFSRNIGTPHQVQELTRALQEAAKNANHARPLLIAMDQENGVVRRLGHSGTYFPGNMALGAINNLEAAQAVAGMVADELLALGINWNLAPVLDVNNNPLNPVIGVRSYGEDSELVGRLGMAQIEAHQRHGVATSAKHFPGHGDTDTDSHTGVPVINKTLRDLEQLELKPFRKVIEPKSKGGGVENDYQRPASIMVAHMSLPKLVKQPNQVSSLSPEIVGGLLRTQLGYDGVIITDCLEMEAVKETIGVPKGALMALQAGNDMAMISHTLLYQEQAFETLYGALESKDLDPKLLKASIDRVASLKDKYLSWPKVLEKRSIDVVGSPKHVALSNRLYDKVPTVVRNNRNTIPLQANHVYKKILFLGAQVPVTLAIDSEEEPFKAFEESLKKRFPDAECILFDESTPPDLPDKIKQADLVIVGTGNANLYPFQAKVVRLAYIFSKRLVVVAAMNPYDLTVFPDIDTYVVTFEYNPPALEAAVKLLVGEIQTTNTMPVTLPSPQFDVSPYIKSDHLGVIWEMWNANFAALPLSCAMFEHVLDRMSDPAHFVCQDGTTKQIVGFVATQYIRATNDGQLGLLMVLPPYKSRGIGSRLHDRALATLSQQGATHFRLGSTYPRFFPGVPEEEDVDGPKSRKFFGHRGWKLRHIVWDLMMDGLETYETPKAIKERMASEDIWFGRILPDQLEALIGFQEKYFPFWVSTYQHHAYLGDFQDLIVGRQKDSQGPIIASLVLNTTNVSHPLRSDLIWTDDSLFGARSGGMACVGVAKEARGRGIGLGIVAYANEVLKARGVKRSFVDWVEAVDFYRRTGYQTWRAHRIGAL</sequence>
<comment type="caution">
    <text evidence="5">The sequence shown here is derived from an EMBL/GenBank/DDBJ whole genome shotgun (WGS) entry which is preliminary data.</text>
</comment>
<reference evidence="5 6" key="1">
    <citation type="submission" date="2024-04" db="EMBL/GenBank/DDBJ databases">
        <title>Symmetric and asymmetric DNA N6-adenine methylation regulates different biological responses in Mucorales.</title>
        <authorList>
            <consortium name="Lawrence Berkeley National Laboratory"/>
            <person name="Lax C."/>
            <person name="Mondo S.J."/>
            <person name="Osorio-Concepcion M."/>
            <person name="Muszewska A."/>
            <person name="Corrochano-Luque M."/>
            <person name="Gutierrez G."/>
            <person name="Riley R."/>
            <person name="Lipzen A."/>
            <person name="Guo J."/>
            <person name="Hundley H."/>
            <person name="Amirebrahimi M."/>
            <person name="Ng V."/>
            <person name="Lorenzo-Gutierrez D."/>
            <person name="Binder U."/>
            <person name="Yang J."/>
            <person name="Song Y."/>
            <person name="Canovas D."/>
            <person name="Navarro E."/>
            <person name="Freitag M."/>
            <person name="Gabaldon T."/>
            <person name="Grigoriev I.V."/>
            <person name="Corrochano L.M."/>
            <person name="Nicolas F.E."/>
            <person name="Garre V."/>
        </authorList>
    </citation>
    <scope>NUCLEOTIDE SEQUENCE [LARGE SCALE GENOMIC DNA]</scope>
    <source>
        <strain evidence="5 6">L51</strain>
    </source>
</reference>
<dbReference type="PROSITE" id="PS51186">
    <property type="entry name" value="GNAT"/>
    <property type="match status" value="1"/>
</dbReference>
<dbReference type="InterPro" id="IPR000182">
    <property type="entry name" value="GNAT_dom"/>
</dbReference>
<dbReference type="Gene3D" id="3.40.50.1700">
    <property type="entry name" value="Glycoside hydrolase family 3 C-terminal domain"/>
    <property type="match status" value="1"/>
</dbReference>
<accession>A0ABR3AUT9</accession>
<dbReference type="InterPro" id="IPR050226">
    <property type="entry name" value="NagZ_Beta-hexosaminidase"/>
</dbReference>
<dbReference type="InterPro" id="IPR016181">
    <property type="entry name" value="Acyl_CoA_acyltransferase"/>
</dbReference>
<evidence type="ECO:0000256" key="2">
    <source>
        <dbReference type="ARBA" id="ARBA00022801"/>
    </source>
</evidence>
<organism evidence="5 6">
    <name type="scientific">Phycomyces blakesleeanus</name>
    <dbReference type="NCBI Taxonomy" id="4837"/>
    <lineage>
        <taxon>Eukaryota</taxon>
        <taxon>Fungi</taxon>
        <taxon>Fungi incertae sedis</taxon>
        <taxon>Mucoromycota</taxon>
        <taxon>Mucoromycotina</taxon>
        <taxon>Mucoromycetes</taxon>
        <taxon>Mucorales</taxon>
        <taxon>Phycomycetaceae</taxon>
        <taxon>Phycomyces</taxon>
    </lineage>
</organism>
<dbReference type="PANTHER" id="PTHR30480">
    <property type="entry name" value="BETA-HEXOSAMINIDASE-RELATED"/>
    <property type="match status" value="1"/>
</dbReference>
<dbReference type="Gene3D" id="3.20.20.300">
    <property type="entry name" value="Glycoside hydrolase, family 3, N-terminal domain"/>
    <property type="match status" value="1"/>
</dbReference>
<keyword evidence="2 5" id="KW-0378">Hydrolase</keyword>
<dbReference type="CDD" id="cd04301">
    <property type="entry name" value="NAT_SF"/>
    <property type="match status" value="1"/>
</dbReference>
<dbReference type="InterPro" id="IPR001764">
    <property type="entry name" value="Glyco_hydro_3_N"/>
</dbReference>
<dbReference type="Gene3D" id="3.40.630.30">
    <property type="match status" value="2"/>
</dbReference>
<evidence type="ECO:0000256" key="3">
    <source>
        <dbReference type="ARBA" id="ARBA00023295"/>
    </source>
</evidence>
<dbReference type="InterPro" id="IPR036962">
    <property type="entry name" value="Glyco_hydro_3_N_sf"/>
</dbReference>
<dbReference type="SUPFAM" id="SSF52279">
    <property type="entry name" value="Beta-D-glucan exohydrolase, C-terminal domain"/>
    <property type="match status" value="1"/>
</dbReference>
<dbReference type="GO" id="GO:0016787">
    <property type="term" value="F:hydrolase activity"/>
    <property type="evidence" value="ECO:0007669"/>
    <property type="project" value="UniProtKB-KW"/>
</dbReference>
<dbReference type="Proteomes" id="UP001448207">
    <property type="component" value="Unassembled WGS sequence"/>
</dbReference>
<dbReference type="Pfam" id="PF00583">
    <property type="entry name" value="Acetyltransf_1"/>
    <property type="match status" value="1"/>
</dbReference>
<keyword evidence="3" id="KW-0326">Glycosidase</keyword>
<evidence type="ECO:0000313" key="6">
    <source>
        <dbReference type="Proteomes" id="UP001448207"/>
    </source>
</evidence>
<gene>
    <name evidence="5" type="ORF">J3Q64DRAFT_1150944</name>
</gene>
<dbReference type="InterPro" id="IPR017853">
    <property type="entry name" value="GH"/>
</dbReference>
<keyword evidence="6" id="KW-1185">Reference proteome</keyword>
<dbReference type="InterPro" id="IPR036881">
    <property type="entry name" value="Glyco_hydro_3_C_sf"/>
</dbReference>
<name>A0ABR3AUT9_PHYBL</name>
<dbReference type="EMBL" id="JBCLYO010000014">
    <property type="protein sequence ID" value="KAL0082884.1"/>
    <property type="molecule type" value="Genomic_DNA"/>
</dbReference>
<dbReference type="PANTHER" id="PTHR30480:SF16">
    <property type="entry name" value="GLYCOSIDE HYDROLASE FAMILY 3 DOMAIN PROTEIN"/>
    <property type="match status" value="1"/>
</dbReference>
<evidence type="ECO:0000313" key="5">
    <source>
        <dbReference type="EMBL" id="KAL0082884.1"/>
    </source>
</evidence>
<comment type="similarity">
    <text evidence="1">Belongs to the glycosyl hydrolase 3 family.</text>
</comment>
<dbReference type="SUPFAM" id="SSF51445">
    <property type="entry name" value="(Trans)glycosidases"/>
    <property type="match status" value="1"/>
</dbReference>
<dbReference type="SUPFAM" id="SSF55729">
    <property type="entry name" value="Acyl-CoA N-acyltransferases (Nat)"/>
    <property type="match status" value="2"/>
</dbReference>
<proteinExistence type="inferred from homology"/>
<evidence type="ECO:0000256" key="1">
    <source>
        <dbReference type="ARBA" id="ARBA00005336"/>
    </source>
</evidence>
<dbReference type="Pfam" id="PF00933">
    <property type="entry name" value="Glyco_hydro_3"/>
    <property type="match status" value="1"/>
</dbReference>
<protein>
    <submittedName>
        <fullName evidence="5">Glycoside hydrolase family 3 protein</fullName>
    </submittedName>
</protein>
<feature type="domain" description="N-acetyltransferase" evidence="4">
    <location>
        <begin position="544"/>
        <end position="707"/>
    </location>
</feature>